<feature type="region of interest" description="Disordered" evidence="6">
    <location>
        <begin position="312"/>
        <end position="332"/>
    </location>
</feature>
<dbReference type="InterPro" id="IPR018247">
    <property type="entry name" value="EF_Hand_1_Ca_BS"/>
</dbReference>
<feature type="transmembrane region" description="Helical" evidence="7">
    <location>
        <begin position="207"/>
        <end position="230"/>
    </location>
</feature>
<dbReference type="InterPro" id="IPR002048">
    <property type="entry name" value="EF_hand_dom"/>
</dbReference>
<dbReference type="InterPro" id="IPR005821">
    <property type="entry name" value="Ion_trans_dom"/>
</dbReference>
<dbReference type="PANTHER" id="PTHR22950">
    <property type="entry name" value="AMINO ACID TRANSPORTER"/>
    <property type="match status" value="1"/>
</dbReference>
<evidence type="ECO:0000256" key="6">
    <source>
        <dbReference type="SAM" id="MobiDB-lite"/>
    </source>
</evidence>
<dbReference type="InterPro" id="IPR011992">
    <property type="entry name" value="EF-hand-dom_pair"/>
</dbReference>
<name>A0A7J6NVY7_PEROL</name>
<keyword evidence="3" id="KW-0106">Calcium</keyword>
<dbReference type="SUPFAM" id="SSF47473">
    <property type="entry name" value="EF-hand"/>
    <property type="match status" value="1"/>
</dbReference>
<feature type="domain" description="EF-hand" evidence="8">
    <location>
        <begin position="677"/>
        <end position="712"/>
    </location>
</feature>
<keyword evidence="2 7" id="KW-0812">Transmembrane</keyword>
<dbReference type="CDD" id="cd00051">
    <property type="entry name" value="EFh"/>
    <property type="match status" value="1"/>
</dbReference>
<feature type="transmembrane region" description="Helical" evidence="7">
    <location>
        <begin position="242"/>
        <end position="261"/>
    </location>
</feature>
<feature type="transmembrane region" description="Helical" evidence="7">
    <location>
        <begin position="583"/>
        <end position="601"/>
    </location>
</feature>
<dbReference type="GO" id="GO:0015179">
    <property type="term" value="F:L-amino acid transmembrane transporter activity"/>
    <property type="evidence" value="ECO:0007669"/>
    <property type="project" value="TreeGrafter"/>
</dbReference>
<feature type="compositionally biased region" description="Basic and acidic residues" evidence="6">
    <location>
        <begin position="271"/>
        <end position="289"/>
    </location>
</feature>
<evidence type="ECO:0000313" key="10">
    <source>
        <dbReference type="Proteomes" id="UP000541610"/>
    </source>
</evidence>
<evidence type="ECO:0000256" key="7">
    <source>
        <dbReference type="SAM" id="Phobius"/>
    </source>
</evidence>
<proteinExistence type="predicted"/>
<dbReference type="Gene3D" id="1.20.1740.10">
    <property type="entry name" value="Amino acid/polyamine transporter I"/>
    <property type="match status" value="1"/>
</dbReference>
<dbReference type="Pfam" id="PF13499">
    <property type="entry name" value="EF-hand_7"/>
    <property type="match status" value="1"/>
</dbReference>
<organism evidence="9 10">
    <name type="scientific">Perkinsus olseni</name>
    <name type="common">Perkinsus atlanticus</name>
    <dbReference type="NCBI Taxonomy" id="32597"/>
    <lineage>
        <taxon>Eukaryota</taxon>
        <taxon>Sar</taxon>
        <taxon>Alveolata</taxon>
        <taxon>Perkinsozoa</taxon>
        <taxon>Perkinsea</taxon>
        <taxon>Perkinsida</taxon>
        <taxon>Perkinsidae</taxon>
        <taxon>Perkinsus</taxon>
    </lineage>
</organism>
<keyword evidence="5 7" id="KW-0472">Membrane</keyword>
<dbReference type="Gene3D" id="1.20.120.350">
    <property type="entry name" value="Voltage-gated potassium channels. Chain C"/>
    <property type="match status" value="1"/>
</dbReference>
<protein>
    <recommendedName>
        <fullName evidence="8">EF-hand domain-containing protein</fullName>
    </recommendedName>
</protein>
<comment type="caution">
    <text evidence="9">The sequence shown here is derived from an EMBL/GenBank/DDBJ whole genome shotgun (WGS) entry which is preliminary data.</text>
</comment>
<feature type="region of interest" description="Disordered" evidence="6">
    <location>
        <begin position="268"/>
        <end position="289"/>
    </location>
</feature>
<gene>
    <name evidence="9" type="ORF">FOZ60_004190</name>
</gene>
<feature type="transmembrane region" description="Helical" evidence="7">
    <location>
        <begin position="54"/>
        <end position="76"/>
    </location>
</feature>
<dbReference type="Proteomes" id="UP000541610">
    <property type="component" value="Unassembled WGS sequence"/>
</dbReference>
<dbReference type="SUPFAM" id="SSF81324">
    <property type="entry name" value="Voltage-gated potassium channels"/>
    <property type="match status" value="1"/>
</dbReference>
<evidence type="ECO:0000259" key="8">
    <source>
        <dbReference type="PROSITE" id="PS50222"/>
    </source>
</evidence>
<evidence type="ECO:0000256" key="5">
    <source>
        <dbReference type="ARBA" id="ARBA00023136"/>
    </source>
</evidence>
<dbReference type="GO" id="GO:0005509">
    <property type="term" value="F:calcium ion binding"/>
    <property type="evidence" value="ECO:0007669"/>
    <property type="project" value="InterPro"/>
</dbReference>
<dbReference type="AlphaFoldDB" id="A0A7J6NVY7"/>
<dbReference type="Gene3D" id="1.10.238.10">
    <property type="entry name" value="EF-hand"/>
    <property type="match status" value="1"/>
</dbReference>
<dbReference type="InterPro" id="IPR013057">
    <property type="entry name" value="AA_transpt_TM"/>
</dbReference>
<dbReference type="PROSITE" id="PS00018">
    <property type="entry name" value="EF_HAND_1"/>
    <property type="match status" value="1"/>
</dbReference>
<feature type="transmembrane region" description="Helical" evidence="7">
    <location>
        <begin position="381"/>
        <end position="402"/>
    </location>
</feature>
<comment type="subcellular location">
    <subcellularLocation>
        <location evidence="1">Membrane</location>
        <topology evidence="1">Multi-pass membrane protein</topology>
    </subcellularLocation>
</comment>
<evidence type="ECO:0000256" key="1">
    <source>
        <dbReference type="ARBA" id="ARBA00004141"/>
    </source>
</evidence>
<sequence>MTSRVSSDYDLPPLAPKGGTFAGVACLANSIIGTGMLTLAYGLSRCGWALGISWFIVCAVLSGFTAHLLNCIAVAMPEKRLTYNTVSVHAGLPWLAPVTDVVLFVNNALMDTVYLQVFADIGLSLTEHFSPGSTQTNRFWIRAGFIGLVIVLLLPICMAKHISANALTSAIGLTLFLYSVIAGVSYAAATEEVAGTDSVGFPPESDIWQMLSVMPLFVGAYSCHFVVLPVAQDTTNRNMRKLDVILFLAFVVVTVFFVVAMDSTIEEHDEAESSSHGDDGSAHDEATTKDSATKAKTVCAVDAEVLDSRYSATGSSAIGPPSTPTTDQPIMSSPEGGGLKAIVASIARKTLLRICYVSTMLAGLETDIVGEPSPDETTGMLIFQVLQMLCLAAFTVELFIHVKRLGWDIFLDSWILVDFMLLVFGVYDVYFGLRSIESASDWSYSTGHKLQLGSAMRAIRLIRPVSLVRHSSGLGQLWVLVSGIASTLRSLAWISLVLGVIMFMVASYLTLIVGQATAHLPTPSEVALALSTPGDAAAFDNVHIWPELSQYFGNIGRSMLTCLQLVTLDNWYVVSREVAERNWAANLLIIAVVYTCSYGMLKALLGVVVERVMAISADNEEERGRLIYQLEVRFIRSMRSAFERADIDGSGTLRWEEFESCVLSDRAVKRKLALIDIDSSMIEELFKILDVDDSGHITCDEFIGGLLRLRGQARGRDMLTLRVSLLGILERLEDIEDRTRMMNLTLKSIVDDVNQWTELFLGNRLRCQAVQDTIDWNAKVTTVKRAVLDNLHTGIQKDREEVVRTAAAAAARDGRGRRSCEDGGNALGEEGLSEAGRVCTLFREVR</sequence>
<dbReference type="PROSITE" id="PS50222">
    <property type="entry name" value="EF_HAND_2"/>
    <property type="match status" value="2"/>
</dbReference>
<evidence type="ECO:0000256" key="4">
    <source>
        <dbReference type="ARBA" id="ARBA00022989"/>
    </source>
</evidence>
<accession>A0A7J6NVY7</accession>
<dbReference type="GO" id="GO:0005216">
    <property type="term" value="F:monoatomic ion channel activity"/>
    <property type="evidence" value="ECO:0007669"/>
    <property type="project" value="InterPro"/>
</dbReference>
<feature type="transmembrane region" description="Helical" evidence="7">
    <location>
        <begin position="20"/>
        <end position="42"/>
    </location>
</feature>
<evidence type="ECO:0000313" key="9">
    <source>
        <dbReference type="EMBL" id="KAF4687221.1"/>
    </source>
</evidence>
<dbReference type="Gene3D" id="1.10.287.70">
    <property type="match status" value="1"/>
</dbReference>
<feature type="domain" description="EF-hand" evidence="8">
    <location>
        <begin position="633"/>
        <end position="668"/>
    </location>
</feature>
<reference evidence="9 10" key="1">
    <citation type="submission" date="2020-04" db="EMBL/GenBank/DDBJ databases">
        <title>Perkinsus olseni comparative genomics.</title>
        <authorList>
            <person name="Bogema D.R."/>
        </authorList>
    </citation>
    <scope>NUCLEOTIDE SEQUENCE [LARGE SCALE GENOMIC DNA]</scope>
    <source>
        <strain evidence="9">00978-12</strain>
    </source>
</reference>
<feature type="transmembrane region" description="Helical" evidence="7">
    <location>
        <begin position="414"/>
        <end position="433"/>
    </location>
</feature>
<dbReference type="Pfam" id="PF01490">
    <property type="entry name" value="Aa_trans"/>
    <property type="match status" value="1"/>
</dbReference>
<feature type="transmembrane region" description="Helical" evidence="7">
    <location>
        <begin position="166"/>
        <end position="187"/>
    </location>
</feature>
<dbReference type="Pfam" id="PF00520">
    <property type="entry name" value="Ion_trans"/>
    <property type="match status" value="1"/>
</dbReference>
<evidence type="ECO:0000256" key="3">
    <source>
        <dbReference type="ARBA" id="ARBA00022837"/>
    </source>
</evidence>
<dbReference type="GO" id="GO:0016020">
    <property type="term" value="C:membrane"/>
    <property type="evidence" value="ECO:0007669"/>
    <property type="project" value="UniProtKB-SubCell"/>
</dbReference>
<feature type="transmembrane region" description="Helical" evidence="7">
    <location>
        <begin position="139"/>
        <end position="159"/>
    </location>
</feature>
<dbReference type="OrthoDB" id="438545at2759"/>
<dbReference type="SMART" id="SM00054">
    <property type="entry name" value="EFh"/>
    <property type="match status" value="2"/>
</dbReference>
<keyword evidence="4 7" id="KW-1133">Transmembrane helix</keyword>
<dbReference type="InterPro" id="IPR027359">
    <property type="entry name" value="Volt_channel_dom_sf"/>
</dbReference>
<feature type="transmembrane region" description="Helical" evidence="7">
    <location>
        <begin position="491"/>
        <end position="513"/>
    </location>
</feature>
<evidence type="ECO:0000256" key="2">
    <source>
        <dbReference type="ARBA" id="ARBA00022692"/>
    </source>
</evidence>
<dbReference type="EMBL" id="JABANP010000193">
    <property type="protein sequence ID" value="KAF4687221.1"/>
    <property type="molecule type" value="Genomic_DNA"/>
</dbReference>